<dbReference type="NCBIfam" id="TIGR00306">
    <property type="entry name" value="apgM"/>
    <property type="match status" value="1"/>
</dbReference>
<dbReference type="SUPFAM" id="SSF53649">
    <property type="entry name" value="Alkaline phosphatase-like"/>
    <property type="match status" value="1"/>
</dbReference>
<dbReference type="GO" id="GO:0046872">
    <property type="term" value="F:metal ion binding"/>
    <property type="evidence" value="ECO:0007669"/>
    <property type="project" value="InterPro"/>
</dbReference>
<keyword evidence="5" id="KW-0324">Glycolysis</keyword>
<dbReference type="EMBL" id="JAQIFT010000046">
    <property type="protein sequence ID" value="MDA3732176.1"/>
    <property type="molecule type" value="Genomic_DNA"/>
</dbReference>
<dbReference type="RefSeq" id="WP_271012433.1">
    <property type="nucleotide sequence ID" value="NZ_JAQIFT010000046.1"/>
</dbReference>
<gene>
    <name evidence="8" type="ORF">PBV87_11845</name>
</gene>
<dbReference type="PIRSF" id="PIRSF006392">
    <property type="entry name" value="IPGAM_arch"/>
    <property type="match status" value="1"/>
</dbReference>
<evidence type="ECO:0000313" key="9">
    <source>
        <dbReference type="Proteomes" id="UP001169242"/>
    </source>
</evidence>
<dbReference type="Gene3D" id="3.30.70.2130">
    <property type="entry name" value="Metalloenzyme domain"/>
    <property type="match status" value="1"/>
</dbReference>
<evidence type="ECO:0000256" key="3">
    <source>
        <dbReference type="ARBA" id="ARBA00004921"/>
    </source>
</evidence>
<dbReference type="InterPro" id="IPR004456">
    <property type="entry name" value="Pglycerate_mutase_ApgM"/>
</dbReference>
<keyword evidence="6 8" id="KW-0413">Isomerase</keyword>
<feature type="domain" description="Metalloenzyme" evidence="7">
    <location>
        <begin position="1"/>
        <end position="370"/>
    </location>
</feature>
<dbReference type="Proteomes" id="UP001169242">
    <property type="component" value="Unassembled WGS sequence"/>
</dbReference>
<evidence type="ECO:0000256" key="6">
    <source>
        <dbReference type="ARBA" id="ARBA00023235"/>
    </source>
</evidence>
<comment type="catalytic activity">
    <reaction evidence="1">
        <text>(2R)-2-phosphoglycerate = (2R)-3-phosphoglycerate</text>
        <dbReference type="Rhea" id="RHEA:15901"/>
        <dbReference type="ChEBI" id="CHEBI:58272"/>
        <dbReference type="ChEBI" id="CHEBI:58289"/>
        <dbReference type="EC" id="5.4.2.12"/>
    </reaction>
</comment>
<dbReference type="NCBIfam" id="TIGR02535">
    <property type="entry name" value="hyp_Hser_kinase"/>
    <property type="match status" value="1"/>
</dbReference>
<evidence type="ECO:0000256" key="5">
    <source>
        <dbReference type="ARBA" id="ARBA00023152"/>
    </source>
</evidence>
<dbReference type="Pfam" id="PF01676">
    <property type="entry name" value="Metalloenzyme"/>
    <property type="match status" value="1"/>
</dbReference>
<dbReference type="Gene3D" id="3.40.720.10">
    <property type="entry name" value="Alkaline Phosphatase, subunit A"/>
    <property type="match status" value="1"/>
</dbReference>
<dbReference type="InterPro" id="IPR017850">
    <property type="entry name" value="Alkaline_phosphatase_core_sf"/>
</dbReference>
<evidence type="ECO:0000313" key="8">
    <source>
        <dbReference type="EMBL" id="MDA3732176.1"/>
    </source>
</evidence>
<proteinExistence type="inferred from homology"/>
<dbReference type="InterPro" id="IPR006124">
    <property type="entry name" value="Metalloenzyme"/>
</dbReference>
<comment type="caution">
    <text evidence="8">The sequence shown here is derived from an EMBL/GenBank/DDBJ whole genome shotgun (WGS) entry which is preliminary data.</text>
</comment>
<comment type="similarity">
    <text evidence="4">Belongs to the BPG-independent phosphoglycerate mutase family. A-PGAM subfamily.</text>
</comment>
<sequence length="405" mass="44956">MKYVVVLADGMADEKLEALNGKTPLEYAKTPNIDALAPYSEIGLVSTIPEGCAKGSDTANLSVLGYNPKQYYFGRSPLEALSMGVILEDSDVTFRTNVVTVTEQEEEYENKIILDHSCDEITTEEAGVLIEAIEAALGDEIKQFYPGVSYRHLLVWDGGSTKVKLTPPHDILDKRIGDYKPEGDYQDIIWEMMKKSYEILHNHPVNQARKARGLKPANSIWIWGEGIKPNLPQFKDKYKVDGAVISAVDLIKGIGIGAGMTSIDVEGATGNVHTNYKGKADAAIKTLLEDQNDFVYIHLEGPDECGHRSELENKVSAISQIDQKVIGPVIQALKEKNEDFKLMILPDHPTPLRLRTHTDDPVPYMIYDSTKVGIAEQNQEYNEACAGMTGIYFKNGYELMGHFVE</sequence>
<evidence type="ECO:0000256" key="2">
    <source>
        <dbReference type="ARBA" id="ARBA00002315"/>
    </source>
</evidence>
<dbReference type="InterPro" id="IPR042253">
    <property type="entry name" value="Pglycerate_mutase_ApgM_sf"/>
</dbReference>
<dbReference type="NCBIfam" id="NF003242">
    <property type="entry name" value="PRK04200.1"/>
    <property type="match status" value="1"/>
</dbReference>
<evidence type="ECO:0000256" key="1">
    <source>
        <dbReference type="ARBA" id="ARBA00000370"/>
    </source>
</evidence>
<name>A0AA42DNW2_9FIRM</name>
<evidence type="ECO:0000259" key="7">
    <source>
        <dbReference type="Pfam" id="PF01676"/>
    </source>
</evidence>
<dbReference type="Pfam" id="PF10143">
    <property type="entry name" value="PhosphMutase"/>
    <property type="match status" value="1"/>
</dbReference>
<keyword evidence="9" id="KW-1185">Reference proteome</keyword>
<dbReference type="GO" id="GO:0006096">
    <property type="term" value="P:glycolytic process"/>
    <property type="evidence" value="ECO:0007669"/>
    <property type="project" value="UniProtKB-KW"/>
</dbReference>
<comment type="function">
    <text evidence="2">Catalyzes the interconversion of 2-phosphoglycerate and 3-phosphoglycerate.</text>
</comment>
<dbReference type="EC" id="5.4.2.12" evidence="8"/>
<organism evidence="8 9">
    <name type="scientific">Holtiella tumoricola</name>
    <dbReference type="NCBI Taxonomy" id="3018743"/>
    <lineage>
        <taxon>Bacteria</taxon>
        <taxon>Bacillati</taxon>
        <taxon>Bacillota</taxon>
        <taxon>Clostridia</taxon>
        <taxon>Lachnospirales</taxon>
        <taxon>Cellulosilyticaceae</taxon>
        <taxon>Holtiella</taxon>
    </lineage>
</organism>
<evidence type="ECO:0000256" key="4">
    <source>
        <dbReference type="ARBA" id="ARBA00005524"/>
    </source>
</evidence>
<dbReference type="AlphaFoldDB" id="A0AA42DNW2"/>
<accession>A0AA42DNW2</accession>
<dbReference type="CDD" id="cd16011">
    <property type="entry name" value="iPGM_like"/>
    <property type="match status" value="1"/>
</dbReference>
<dbReference type="PANTHER" id="PTHR31209:SF4">
    <property type="entry name" value="2,3-BISPHOSPHOGLYCERATE-INDEPENDENT PHOSPHOGLYCERATE MUTASE"/>
    <property type="match status" value="1"/>
</dbReference>
<reference evidence="8" key="1">
    <citation type="journal article" date="2023" name="Int. J. Syst. Evol. Microbiol.">
        <title>&lt;i&gt;Holtiella tumoricola&lt;/i&gt; gen. nov. sp. nov., isolated from a human clinical sample.</title>
        <authorList>
            <person name="Allen-Vercoe E."/>
            <person name="Daigneault M.C."/>
            <person name="Vancuren S.J."/>
            <person name="Cochrane K."/>
            <person name="O'Neal L.L."/>
            <person name="Sankaranarayanan K."/>
            <person name="Lawson P.A."/>
        </authorList>
    </citation>
    <scope>NUCLEOTIDE SEQUENCE</scope>
    <source>
        <strain evidence="8">CC70A</strain>
    </source>
</reference>
<protein>
    <submittedName>
        <fullName evidence="8">Cofactor-independent phosphoglycerate mutase</fullName>
        <ecNumber evidence="8">5.4.2.12</ecNumber>
    </submittedName>
</protein>
<dbReference type="InterPro" id="IPR023665">
    <property type="entry name" value="ApgAM_prokaryotes"/>
</dbReference>
<dbReference type="PANTHER" id="PTHR31209">
    <property type="entry name" value="COFACTOR-INDEPENDENT PHOSPHOGLYCERATE MUTASE"/>
    <property type="match status" value="1"/>
</dbReference>
<dbReference type="GO" id="GO:0004619">
    <property type="term" value="F:phosphoglycerate mutase activity"/>
    <property type="evidence" value="ECO:0007669"/>
    <property type="project" value="UniProtKB-EC"/>
</dbReference>
<comment type="pathway">
    <text evidence="3">Carbohydrate degradation.</text>
</comment>